<proteinExistence type="predicted"/>
<evidence type="ECO:0000313" key="1">
    <source>
        <dbReference type="EnsemblPlants" id="AVESA.00010b.r2.3AG0441200.1.CDS"/>
    </source>
</evidence>
<reference evidence="1" key="2">
    <citation type="submission" date="2025-09" db="UniProtKB">
        <authorList>
            <consortium name="EnsemblPlants"/>
        </authorList>
    </citation>
    <scope>IDENTIFICATION</scope>
</reference>
<name>A0ACD5VJ87_AVESA</name>
<accession>A0ACD5VJ87</accession>
<evidence type="ECO:0000313" key="2">
    <source>
        <dbReference type="Proteomes" id="UP001732700"/>
    </source>
</evidence>
<reference evidence="1" key="1">
    <citation type="submission" date="2021-05" db="EMBL/GenBank/DDBJ databases">
        <authorList>
            <person name="Scholz U."/>
            <person name="Mascher M."/>
            <person name="Fiebig A."/>
        </authorList>
    </citation>
    <scope>NUCLEOTIDE SEQUENCE [LARGE SCALE GENOMIC DNA]</scope>
</reference>
<sequence>MSKRLRDKPSSSLASVQKRQFSPGGGGYEGQQAYSEEQEDARRVADHYSARSNQTFEERENSPIVHLKKLNNWIKSVLVQLYARPGDRVLDLACGKGGDLLKWDKAKAGYYVGVDIAEGSIKDCMARYNGDTYQQRWKKFSFPARLICADCYETRLDQYLFDDAPFDICSCQFAMHYSWSTEARARQALANISALLRPGGTFIGTMPDANVIIKRLRETEAMEFGNSVYCITFGEEYAEKKFPASRPFGIKYKFHLEDAVDCPEWVVPFHLFKLLAEEYDLELVLMKNFHEFVNEYLQNPEFADLMGRRGPLGDGQQGQSTLSQDEWEVSYLYLAFVLRKRGPLPFQRRVSNANRGKTFLAEEDIEFLST</sequence>
<organism evidence="1 2">
    <name type="scientific">Avena sativa</name>
    <name type="common">Oat</name>
    <dbReference type="NCBI Taxonomy" id="4498"/>
    <lineage>
        <taxon>Eukaryota</taxon>
        <taxon>Viridiplantae</taxon>
        <taxon>Streptophyta</taxon>
        <taxon>Embryophyta</taxon>
        <taxon>Tracheophyta</taxon>
        <taxon>Spermatophyta</taxon>
        <taxon>Magnoliopsida</taxon>
        <taxon>Liliopsida</taxon>
        <taxon>Poales</taxon>
        <taxon>Poaceae</taxon>
        <taxon>BOP clade</taxon>
        <taxon>Pooideae</taxon>
        <taxon>Poodae</taxon>
        <taxon>Poeae</taxon>
        <taxon>Poeae Chloroplast Group 1 (Aveneae type)</taxon>
        <taxon>Aveninae</taxon>
        <taxon>Avena</taxon>
    </lineage>
</organism>
<keyword evidence="2" id="KW-1185">Reference proteome</keyword>
<dbReference type="Proteomes" id="UP001732700">
    <property type="component" value="Chromosome 3A"/>
</dbReference>
<dbReference type="EnsemblPlants" id="AVESA.00010b.r2.3AG0441200.1">
    <property type="protein sequence ID" value="AVESA.00010b.r2.3AG0441200.1.CDS"/>
    <property type="gene ID" value="AVESA.00010b.r2.3AG0441200"/>
</dbReference>
<protein>
    <submittedName>
        <fullName evidence="1">Uncharacterized protein</fullName>
    </submittedName>
</protein>